<gene>
    <name evidence="1" type="ORF">K470DRAFT_255189</name>
</gene>
<dbReference type="EMBL" id="MU005962">
    <property type="protein sequence ID" value="KAF2863067.1"/>
    <property type="molecule type" value="Genomic_DNA"/>
</dbReference>
<protein>
    <submittedName>
        <fullName evidence="1">Uncharacterized protein</fullName>
    </submittedName>
</protein>
<keyword evidence="2" id="KW-1185">Reference proteome</keyword>
<organism evidence="1 2">
    <name type="scientific">Piedraia hortae CBS 480.64</name>
    <dbReference type="NCBI Taxonomy" id="1314780"/>
    <lineage>
        <taxon>Eukaryota</taxon>
        <taxon>Fungi</taxon>
        <taxon>Dikarya</taxon>
        <taxon>Ascomycota</taxon>
        <taxon>Pezizomycotina</taxon>
        <taxon>Dothideomycetes</taxon>
        <taxon>Dothideomycetidae</taxon>
        <taxon>Capnodiales</taxon>
        <taxon>Piedraiaceae</taxon>
        <taxon>Piedraia</taxon>
    </lineage>
</organism>
<evidence type="ECO:0000313" key="1">
    <source>
        <dbReference type="EMBL" id="KAF2863067.1"/>
    </source>
</evidence>
<name>A0A6A7C753_9PEZI</name>
<dbReference type="Proteomes" id="UP000799421">
    <property type="component" value="Unassembled WGS sequence"/>
</dbReference>
<evidence type="ECO:0000313" key="2">
    <source>
        <dbReference type="Proteomes" id="UP000799421"/>
    </source>
</evidence>
<proteinExistence type="predicted"/>
<dbReference type="AlphaFoldDB" id="A0A6A7C753"/>
<sequence length="86" mass="9149">MRSCATGPKPPDLSGLEVSGSALNQVSRGCGKPSGGDQSPRNDTMTIFTKALLIFDQVPEMSSAVVWQDLILPWPQSQSADKLCLS</sequence>
<accession>A0A6A7C753</accession>
<reference evidence="1" key="1">
    <citation type="journal article" date="2020" name="Stud. Mycol.">
        <title>101 Dothideomycetes genomes: a test case for predicting lifestyles and emergence of pathogens.</title>
        <authorList>
            <person name="Haridas S."/>
            <person name="Albert R."/>
            <person name="Binder M."/>
            <person name="Bloem J."/>
            <person name="Labutti K."/>
            <person name="Salamov A."/>
            <person name="Andreopoulos B."/>
            <person name="Baker S."/>
            <person name="Barry K."/>
            <person name="Bills G."/>
            <person name="Bluhm B."/>
            <person name="Cannon C."/>
            <person name="Castanera R."/>
            <person name="Culley D."/>
            <person name="Daum C."/>
            <person name="Ezra D."/>
            <person name="Gonzalez J."/>
            <person name="Henrissat B."/>
            <person name="Kuo A."/>
            <person name="Liang C."/>
            <person name="Lipzen A."/>
            <person name="Lutzoni F."/>
            <person name="Magnuson J."/>
            <person name="Mondo S."/>
            <person name="Nolan M."/>
            <person name="Ohm R."/>
            <person name="Pangilinan J."/>
            <person name="Park H.-J."/>
            <person name="Ramirez L."/>
            <person name="Alfaro M."/>
            <person name="Sun H."/>
            <person name="Tritt A."/>
            <person name="Yoshinaga Y."/>
            <person name="Zwiers L.-H."/>
            <person name="Turgeon B."/>
            <person name="Goodwin S."/>
            <person name="Spatafora J."/>
            <person name="Crous P."/>
            <person name="Grigoriev I."/>
        </authorList>
    </citation>
    <scope>NUCLEOTIDE SEQUENCE</scope>
    <source>
        <strain evidence="1">CBS 480.64</strain>
    </source>
</reference>